<dbReference type="SUPFAM" id="SSF56112">
    <property type="entry name" value="Protein kinase-like (PK-like)"/>
    <property type="match status" value="1"/>
</dbReference>
<sequence length="486" mass="54459">MVGRLACWTDQQHLNTKRSSAAKHRPNSLLGAGMRRHSTILSISRRWLTSNPRSFFATSRCKARRPPSTMSTTPTSPYEHMDDVETLDSYRPGGYHPIEIGERLRGRYLVVHKLGFGSYSTVWLARDEQLARYVAIKVGAADHGSKEVDILRQSSARAVENVMQPGGNLLVPLILDRFNLDGPNGTHPCSVTAPARCNLAEALEPGSGPFQLRVARSLAAQLAMAVAHVHHLGHVHGDIHMGNILLQSPSLDHLSAEQLYEEFDPPEPEPVVRVDGQPLSPGVPPHVYPPIWLGKPGDEVTLPEAKLVLADFGTAFRPAQEPRFESHTPLQIRPPEARFEPTTPLSYASDVWSLGCVLWGILGVRPFLDHWLFGPDDATADQVDALGPMPDEWWSKRFDENGKPKKGREVWTFDDRFRDAIQEPRRTRGMEAMKDPERDALFEMIRGMLVFQPGGRLNAEEVLRSEWMRTYAIPEAEKTWGRRLLG</sequence>
<evidence type="ECO:0000256" key="3">
    <source>
        <dbReference type="ARBA" id="ARBA00022741"/>
    </source>
</evidence>
<organism evidence="9 10">
    <name type="scientific">Colletotrichum tanaceti</name>
    <dbReference type="NCBI Taxonomy" id="1306861"/>
    <lineage>
        <taxon>Eukaryota</taxon>
        <taxon>Fungi</taxon>
        <taxon>Dikarya</taxon>
        <taxon>Ascomycota</taxon>
        <taxon>Pezizomycotina</taxon>
        <taxon>Sordariomycetes</taxon>
        <taxon>Hypocreomycetidae</taxon>
        <taxon>Glomerellales</taxon>
        <taxon>Glomerellaceae</taxon>
        <taxon>Colletotrichum</taxon>
        <taxon>Colletotrichum destructivum species complex</taxon>
    </lineage>
</organism>
<evidence type="ECO:0000256" key="1">
    <source>
        <dbReference type="ARBA" id="ARBA00022527"/>
    </source>
</evidence>
<dbReference type="GO" id="GO:0005634">
    <property type="term" value="C:nucleus"/>
    <property type="evidence" value="ECO:0007669"/>
    <property type="project" value="TreeGrafter"/>
</dbReference>
<evidence type="ECO:0000256" key="4">
    <source>
        <dbReference type="ARBA" id="ARBA00022777"/>
    </source>
</evidence>
<feature type="region of interest" description="Disordered" evidence="7">
    <location>
        <begin position="60"/>
        <end position="80"/>
    </location>
</feature>
<dbReference type="InterPro" id="IPR051175">
    <property type="entry name" value="CLK_kinases"/>
</dbReference>
<evidence type="ECO:0000259" key="8">
    <source>
        <dbReference type="PROSITE" id="PS50011"/>
    </source>
</evidence>
<keyword evidence="10" id="KW-1185">Reference proteome</keyword>
<dbReference type="PANTHER" id="PTHR45646:SF11">
    <property type="entry name" value="SERINE_THREONINE-PROTEIN KINASE DOA"/>
    <property type="match status" value="1"/>
</dbReference>
<keyword evidence="5 6" id="KW-0067">ATP-binding</keyword>
<evidence type="ECO:0000256" key="5">
    <source>
        <dbReference type="ARBA" id="ARBA00022840"/>
    </source>
</evidence>
<keyword evidence="4 9" id="KW-0418">Kinase</keyword>
<reference evidence="9 10" key="1">
    <citation type="journal article" date="2019" name="PLoS ONE">
        <title>Comparative genome analysis indicates high evolutionary potential of pathogenicity genes in Colletotrichum tanaceti.</title>
        <authorList>
            <person name="Lelwala R.V."/>
            <person name="Korhonen P.K."/>
            <person name="Young N.D."/>
            <person name="Scott J.B."/>
            <person name="Ades P.A."/>
            <person name="Gasser R.B."/>
            <person name="Taylor P.W.J."/>
        </authorList>
    </citation>
    <scope>NUCLEOTIDE SEQUENCE [LARGE SCALE GENOMIC DNA]</scope>
    <source>
        <strain evidence="9">BRIP57314</strain>
    </source>
</reference>
<dbReference type="InterPro" id="IPR011009">
    <property type="entry name" value="Kinase-like_dom_sf"/>
</dbReference>
<proteinExistence type="predicted"/>
<feature type="domain" description="Protein kinase" evidence="8">
    <location>
        <begin position="108"/>
        <end position="468"/>
    </location>
</feature>
<name>A0A4U6XG95_9PEZI</name>
<keyword evidence="3 6" id="KW-0547">Nucleotide-binding</keyword>
<dbReference type="SMART" id="SM00220">
    <property type="entry name" value="S_TKc"/>
    <property type="match status" value="1"/>
</dbReference>
<dbReference type="OrthoDB" id="5979581at2759"/>
<dbReference type="PANTHER" id="PTHR45646">
    <property type="entry name" value="SERINE/THREONINE-PROTEIN KINASE DOA-RELATED"/>
    <property type="match status" value="1"/>
</dbReference>
<dbReference type="GO" id="GO:0043484">
    <property type="term" value="P:regulation of RNA splicing"/>
    <property type="evidence" value="ECO:0007669"/>
    <property type="project" value="TreeGrafter"/>
</dbReference>
<dbReference type="GO" id="GO:0005524">
    <property type="term" value="F:ATP binding"/>
    <property type="evidence" value="ECO:0007669"/>
    <property type="project" value="UniProtKB-UniRule"/>
</dbReference>
<comment type="caution">
    <text evidence="9">The sequence shown here is derived from an EMBL/GenBank/DDBJ whole genome shotgun (WGS) entry which is preliminary data.</text>
</comment>
<evidence type="ECO:0000313" key="10">
    <source>
        <dbReference type="Proteomes" id="UP000310108"/>
    </source>
</evidence>
<dbReference type="Gene3D" id="1.10.510.10">
    <property type="entry name" value="Transferase(Phosphotransferase) domain 1"/>
    <property type="match status" value="1"/>
</dbReference>
<evidence type="ECO:0000256" key="2">
    <source>
        <dbReference type="ARBA" id="ARBA00022679"/>
    </source>
</evidence>
<gene>
    <name evidence="9" type="primary">spk-1</name>
    <name evidence="9" type="ORF">CTA1_3419</name>
</gene>
<keyword evidence="1" id="KW-0723">Serine/threonine-protein kinase</keyword>
<dbReference type="InterPro" id="IPR017441">
    <property type="entry name" value="Protein_kinase_ATP_BS"/>
</dbReference>
<dbReference type="EMBL" id="PJEX01000129">
    <property type="protein sequence ID" value="TKW54604.1"/>
    <property type="molecule type" value="Genomic_DNA"/>
</dbReference>
<dbReference type="PROSITE" id="PS50011">
    <property type="entry name" value="PROTEIN_KINASE_DOM"/>
    <property type="match status" value="1"/>
</dbReference>
<dbReference type="Gene3D" id="3.30.200.20">
    <property type="entry name" value="Phosphorylase Kinase, domain 1"/>
    <property type="match status" value="1"/>
</dbReference>
<dbReference type="STRING" id="1306861.A0A4U6XG95"/>
<protein>
    <submittedName>
        <fullName evidence="9">Serine/threonine-protein kinase spk-1</fullName>
    </submittedName>
</protein>
<dbReference type="GO" id="GO:0004674">
    <property type="term" value="F:protein serine/threonine kinase activity"/>
    <property type="evidence" value="ECO:0007669"/>
    <property type="project" value="UniProtKB-KW"/>
</dbReference>
<dbReference type="AlphaFoldDB" id="A0A4U6XG95"/>
<keyword evidence="2" id="KW-0808">Transferase</keyword>
<evidence type="ECO:0000313" key="9">
    <source>
        <dbReference type="EMBL" id="TKW54604.1"/>
    </source>
</evidence>
<dbReference type="Proteomes" id="UP000310108">
    <property type="component" value="Unassembled WGS sequence"/>
</dbReference>
<evidence type="ECO:0000256" key="6">
    <source>
        <dbReference type="PROSITE-ProRule" id="PRU10141"/>
    </source>
</evidence>
<evidence type="ECO:0000256" key="7">
    <source>
        <dbReference type="SAM" id="MobiDB-lite"/>
    </source>
</evidence>
<dbReference type="PROSITE" id="PS00107">
    <property type="entry name" value="PROTEIN_KINASE_ATP"/>
    <property type="match status" value="1"/>
</dbReference>
<feature type="compositionally biased region" description="Low complexity" evidence="7">
    <location>
        <begin position="66"/>
        <end position="77"/>
    </location>
</feature>
<feature type="binding site" evidence="6">
    <location>
        <position position="137"/>
    </location>
    <ligand>
        <name>ATP</name>
        <dbReference type="ChEBI" id="CHEBI:30616"/>
    </ligand>
</feature>
<dbReference type="InterPro" id="IPR000719">
    <property type="entry name" value="Prot_kinase_dom"/>
</dbReference>
<accession>A0A4U6XG95</accession>